<feature type="compositionally biased region" description="Basic and acidic residues" evidence="5">
    <location>
        <begin position="367"/>
        <end position="377"/>
    </location>
</feature>
<evidence type="ECO:0000313" key="9">
    <source>
        <dbReference type="Proteomes" id="UP000291591"/>
    </source>
</evidence>
<keyword evidence="3 6" id="KW-1133">Transmembrane helix</keyword>
<evidence type="ECO:0000256" key="2">
    <source>
        <dbReference type="ARBA" id="ARBA00022692"/>
    </source>
</evidence>
<evidence type="ECO:0000256" key="5">
    <source>
        <dbReference type="SAM" id="MobiDB-lite"/>
    </source>
</evidence>
<feature type="transmembrane region" description="Helical" evidence="6">
    <location>
        <begin position="539"/>
        <end position="557"/>
    </location>
</feature>
<feature type="transmembrane region" description="Helical" evidence="6">
    <location>
        <begin position="501"/>
        <end position="532"/>
    </location>
</feature>
<evidence type="ECO:0000256" key="4">
    <source>
        <dbReference type="ARBA" id="ARBA00023136"/>
    </source>
</evidence>
<evidence type="ECO:0000313" key="8">
    <source>
        <dbReference type="EMBL" id="RZT86334.1"/>
    </source>
</evidence>
<accession>A0A4Q7UYX5</accession>
<dbReference type="Pfam" id="PF13515">
    <property type="entry name" value="FUSC_2"/>
    <property type="match status" value="1"/>
</dbReference>
<keyword evidence="2 6" id="KW-0812">Transmembrane</keyword>
<feature type="transmembrane region" description="Helical" evidence="6">
    <location>
        <begin position="21"/>
        <end position="41"/>
    </location>
</feature>
<feature type="transmembrane region" description="Helical" evidence="6">
    <location>
        <begin position="569"/>
        <end position="586"/>
    </location>
</feature>
<comment type="subcellular location">
    <subcellularLocation>
        <location evidence="1">Membrane</location>
        <topology evidence="1">Multi-pass membrane protein</topology>
    </subcellularLocation>
</comment>
<organism evidence="8 9">
    <name type="scientific">Pseudonocardia sediminis</name>
    <dbReference type="NCBI Taxonomy" id="1397368"/>
    <lineage>
        <taxon>Bacteria</taxon>
        <taxon>Bacillati</taxon>
        <taxon>Actinomycetota</taxon>
        <taxon>Actinomycetes</taxon>
        <taxon>Pseudonocardiales</taxon>
        <taxon>Pseudonocardiaceae</taxon>
        <taxon>Pseudonocardia</taxon>
    </lineage>
</organism>
<evidence type="ECO:0000256" key="3">
    <source>
        <dbReference type="ARBA" id="ARBA00022989"/>
    </source>
</evidence>
<feature type="region of interest" description="Disordered" evidence="5">
    <location>
        <begin position="365"/>
        <end position="431"/>
    </location>
</feature>
<evidence type="ECO:0000256" key="6">
    <source>
        <dbReference type="SAM" id="Phobius"/>
    </source>
</evidence>
<evidence type="ECO:0000256" key="1">
    <source>
        <dbReference type="ARBA" id="ARBA00004141"/>
    </source>
</evidence>
<protein>
    <submittedName>
        <fullName evidence="8">Fusaric acid resistance family protein</fullName>
    </submittedName>
</protein>
<name>A0A4Q7UYX5_PSEST</name>
<dbReference type="GO" id="GO:0016020">
    <property type="term" value="C:membrane"/>
    <property type="evidence" value="ECO:0007669"/>
    <property type="project" value="UniProtKB-SubCell"/>
</dbReference>
<feature type="transmembrane region" description="Helical" evidence="6">
    <location>
        <begin position="149"/>
        <end position="170"/>
    </location>
</feature>
<feature type="domain" description="Integral membrane bound transporter" evidence="7">
    <location>
        <begin position="452"/>
        <end position="578"/>
    </location>
</feature>
<keyword evidence="4 6" id="KW-0472">Membrane</keyword>
<feature type="region of interest" description="Disordered" evidence="5">
    <location>
        <begin position="710"/>
        <end position="730"/>
    </location>
</feature>
<dbReference type="InterPro" id="IPR049453">
    <property type="entry name" value="Memb_transporter_dom"/>
</dbReference>
<feature type="compositionally biased region" description="Basic and acidic residues" evidence="5">
    <location>
        <begin position="399"/>
        <end position="416"/>
    </location>
</feature>
<dbReference type="Proteomes" id="UP000291591">
    <property type="component" value="Unassembled WGS sequence"/>
</dbReference>
<feature type="transmembrane region" description="Helical" evidence="6">
    <location>
        <begin position="47"/>
        <end position="66"/>
    </location>
</feature>
<proteinExistence type="predicted"/>
<reference evidence="8 9" key="1">
    <citation type="submission" date="2019-02" db="EMBL/GenBank/DDBJ databases">
        <title>Sequencing the genomes of 1000 actinobacteria strains.</title>
        <authorList>
            <person name="Klenk H.-P."/>
        </authorList>
    </citation>
    <scope>NUCLEOTIDE SEQUENCE [LARGE SCALE GENOMIC DNA]</scope>
    <source>
        <strain evidence="8 9">DSM 45779</strain>
    </source>
</reference>
<dbReference type="EMBL" id="SHKL01000001">
    <property type="protein sequence ID" value="RZT86334.1"/>
    <property type="molecule type" value="Genomic_DNA"/>
</dbReference>
<dbReference type="AlphaFoldDB" id="A0A4Q7UYX5"/>
<feature type="region of interest" description="Disordered" evidence="5">
    <location>
        <begin position="778"/>
        <end position="806"/>
    </location>
</feature>
<feature type="region of interest" description="Disordered" evidence="5">
    <location>
        <begin position="231"/>
        <end position="252"/>
    </location>
</feature>
<sequence length="806" mass="86035">MTWWSELRTRMAAIDPGRTRLHLASVATASMILAAVLMSVLRTVTGQPVTVVLFAVVLAMISNLAVNEPVLARRRVTTALMVLPAAASATVSSLLESNRVVTDIVFVLVMMGAVAIRRWGARFIALGMAAFMPYFFVLFLKAGPSELPFLIAGVGVGIGSTFVLRCLIFTEPVDRVVDRLLRAFEARLHALTLEVLEVLEAGHGERDLEEIAQAQARLNETVLLVADRLDEAEDGPPPRSLPGAPGGDGAEEGTVALEGLRQWIVDSELAAERLAVSTRRLVEHHDPIPPQHREALAEGVRALAAATSVGTPRAMAASLYESARSSVHRIVDLPGGTDVIAREQRIAFAVVRVADAMQTTVEQAQCRIDERRRDRGSAAEPAPGHGRHEADTPAQEAFPARDHGRHEADPAADRSAADPATPDDPREADADRDTGLTLHTRQAVQVGIATSLAIVVGELISPARWYWAVIAAFVVFAGTSSRGDVLSRGWERVVGTAGGVVAGMLLALVVGGNLVLSLVLLFVCVFLALYLVKISQAMMAFWITAVLALLYGVIGQFSVETLLLRVEETAVGGALGMLAAFLVLPTRSRTAFGDALVEAVDGVVAGLTGSVDRILGRPGDKHPLELARELDAAVSTVRIRARPLEHPVARRPLRRGVHHTVRIIAGLDYYVRMLASLTETARSPDWAGTLDPATERVRQNLEGLRRILRDGYGPSRRGRGGPPAGDTDAFPVVSAEDLIDAAEADASAAGPSRDRLALLGVARMLRRIDQLAVGLSRDLTGRSWVEPGPPAPAGAGARQGESRTPS</sequence>
<comment type="caution">
    <text evidence="8">The sequence shown here is derived from an EMBL/GenBank/DDBJ whole genome shotgun (WGS) entry which is preliminary data.</text>
</comment>
<evidence type="ECO:0000259" key="7">
    <source>
        <dbReference type="Pfam" id="PF13515"/>
    </source>
</evidence>
<gene>
    <name evidence="8" type="ORF">EV383_3227</name>
</gene>
<feature type="transmembrane region" description="Helical" evidence="6">
    <location>
        <begin position="123"/>
        <end position="143"/>
    </location>
</feature>
<keyword evidence="9" id="KW-1185">Reference proteome</keyword>